<feature type="transmembrane region" description="Helical" evidence="8">
    <location>
        <begin position="390"/>
        <end position="416"/>
    </location>
</feature>
<sequence>MSETAENGSLRKAVSPAAVSPLHATPPGTPARSEVGDNENREEKTIAICRFFVRRHKLAFVMVIGVKLDLQLDFNGVPLQLTDHPTYLRVLAWNNKDEDGTVLGKDTDSATIGERSRPADSLMLFYLSDGGGTVFTKERLEAILEVENRLLAVPDFSDVVGTLYRASQVPQLEQILQFHLGKDAIVSSTVATSDITRSLLYMGYPLAGYDLKVSNTTEQLETIRKFLVDHFLNILEDTMENGVRDMDFLFYSSQLVTHDLLNQVLKDMFLAAGSLVFIFLFVLFMTRSLFITGFGIFSIISSFFITNFLYRFIFRYSYFGIFHVLSIFIILGIGADDIFVFMDTWRATAHARFSSLEARRAASATLYTSLTTMAAFFSNALSPLLAIQSFGLFSGILVFVNYMAVILFFPTVIVMYHKHWETWTWPCFRCCGSDNSHDVTPADGERHHPIVRLFRGPFFSLATHRWMRWAVLVACVCVIVLFSTFAAKIKPDEEQTKFYQDDHHYGKATQLASSAFKPSSEDNVIEVYIIWGLKQQDLSACDKSDRFCKGQADFCTKLRALPDNEVNRLYVRRNGVSNQLEVQCFVERVNAFMEVEGNKSQYPSRPADLKLPTTETKLQTLVQYNPAVFNTTSLPPLFYRYFETVLGYWLHNAYTRDPSYYDYTAYSSLLGEGRDHFDTQPVASSPGSYWATRLLYAAVVVNTTLKASSMGYTNGIPIVEAWDEFVQKEMDSMPGSLSGGFQCTPGKGGSNPWHFLYVQKELTDTAVQGIALGITLSFVVITLATKNIITGVLATLDIGLVTVSVVLESLNLSLVVGLAVDYVVHLAEGYHVSPAPDRITRVRDMLEHVGISILSGALTTLGAALFMFAAVIVFFLQFGIFIFATIGFSLFYALFGFSIIMGIVGPERDQGSLLPAFRWLRFRLRGKRSHHVECKNCHGKGFHDAAADLPA</sequence>
<accession>A0ABD0LZW4</accession>
<feature type="transmembrane region" description="Helical" evidence="8">
    <location>
        <begin position="361"/>
        <end position="378"/>
    </location>
</feature>
<feature type="region of interest" description="Disordered" evidence="7">
    <location>
        <begin position="1"/>
        <end position="39"/>
    </location>
</feature>
<feature type="transmembrane region" description="Helical" evidence="8">
    <location>
        <begin position="466"/>
        <end position="487"/>
    </location>
</feature>
<feature type="transmembrane region" description="Helical" evidence="8">
    <location>
        <begin position="848"/>
        <end position="874"/>
    </location>
</feature>
<feature type="transmembrane region" description="Helical" evidence="8">
    <location>
        <begin position="769"/>
        <end position="789"/>
    </location>
</feature>
<dbReference type="AlphaFoldDB" id="A0ABD0LZW4"/>
<keyword evidence="3 8" id="KW-1133">Transmembrane helix</keyword>
<dbReference type="EMBL" id="JACVVK020000013">
    <property type="protein sequence ID" value="KAK7504971.1"/>
    <property type="molecule type" value="Genomic_DNA"/>
</dbReference>
<dbReference type="Pfam" id="PF12349">
    <property type="entry name" value="Sterol-sensing"/>
    <property type="match status" value="1"/>
</dbReference>
<evidence type="ECO:0000256" key="1">
    <source>
        <dbReference type="ARBA" id="ARBA00004141"/>
    </source>
</evidence>
<evidence type="ECO:0000259" key="9">
    <source>
        <dbReference type="PROSITE" id="PS50156"/>
    </source>
</evidence>
<evidence type="ECO:0000256" key="4">
    <source>
        <dbReference type="ARBA" id="ARBA00023136"/>
    </source>
</evidence>
<reference evidence="10 11" key="1">
    <citation type="journal article" date="2023" name="Sci. Data">
        <title>Genome assembly of the Korean intertidal mud-creeper Batillaria attramentaria.</title>
        <authorList>
            <person name="Patra A.K."/>
            <person name="Ho P.T."/>
            <person name="Jun S."/>
            <person name="Lee S.J."/>
            <person name="Kim Y."/>
            <person name="Won Y.J."/>
        </authorList>
    </citation>
    <scope>NUCLEOTIDE SEQUENCE [LARGE SCALE GENOMIC DNA]</scope>
    <source>
        <strain evidence="10">Wonlab-2016</strain>
    </source>
</reference>
<feature type="transmembrane region" description="Helical" evidence="8">
    <location>
        <begin position="809"/>
        <end position="827"/>
    </location>
</feature>
<dbReference type="GO" id="GO:0016020">
    <property type="term" value="C:membrane"/>
    <property type="evidence" value="ECO:0007669"/>
    <property type="project" value="UniProtKB-SubCell"/>
</dbReference>
<evidence type="ECO:0000256" key="5">
    <source>
        <dbReference type="ARBA" id="ARBA00023180"/>
    </source>
</evidence>
<feature type="transmembrane region" description="Helical" evidence="8">
    <location>
        <begin position="268"/>
        <end position="285"/>
    </location>
</feature>
<dbReference type="Gene3D" id="1.20.1640.10">
    <property type="entry name" value="Multidrug efflux transporter AcrB transmembrane domain"/>
    <property type="match status" value="2"/>
</dbReference>
<dbReference type="Proteomes" id="UP001519460">
    <property type="component" value="Unassembled WGS sequence"/>
</dbReference>
<feature type="transmembrane region" description="Helical" evidence="8">
    <location>
        <begin position="880"/>
        <end position="904"/>
    </location>
</feature>
<comment type="similarity">
    <text evidence="6">Belongs to the dispatched family.</text>
</comment>
<keyword evidence="11" id="KW-1185">Reference proteome</keyword>
<dbReference type="InterPro" id="IPR053958">
    <property type="entry name" value="HMGCR/SNAP/NPC1-like_SSD"/>
</dbReference>
<keyword evidence="2 8" id="KW-0812">Transmembrane</keyword>
<feature type="domain" description="SSD" evidence="9">
    <location>
        <begin position="295"/>
        <end position="415"/>
    </location>
</feature>
<evidence type="ECO:0000256" key="7">
    <source>
        <dbReference type="SAM" id="MobiDB-lite"/>
    </source>
</evidence>
<proteinExistence type="inferred from homology"/>
<gene>
    <name evidence="10" type="ORF">BaRGS_00003999</name>
</gene>
<comment type="subcellular location">
    <subcellularLocation>
        <location evidence="1">Membrane</location>
        <topology evidence="1">Multi-pass membrane protein</topology>
    </subcellularLocation>
</comment>
<comment type="caution">
    <text evidence="10">The sequence shown here is derived from an EMBL/GenBank/DDBJ whole genome shotgun (WGS) entry which is preliminary data.</text>
</comment>
<dbReference type="PANTHER" id="PTHR45951:SF7">
    <property type="entry name" value="SSD DOMAIN-CONTAINING PROTEIN"/>
    <property type="match status" value="1"/>
</dbReference>
<evidence type="ECO:0000256" key="3">
    <source>
        <dbReference type="ARBA" id="ARBA00022989"/>
    </source>
</evidence>
<dbReference type="InterPro" id="IPR000731">
    <property type="entry name" value="SSD"/>
</dbReference>
<dbReference type="PROSITE" id="PS50156">
    <property type="entry name" value="SSD"/>
    <property type="match status" value="1"/>
</dbReference>
<keyword evidence="5" id="KW-0325">Glycoprotein</keyword>
<dbReference type="InterPro" id="IPR052081">
    <property type="entry name" value="Dispatched_Hh_regulator"/>
</dbReference>
<dbReference type="SUPFAM" id="SSF82866">
    <property type="entry name" value="Multidrug efflux transporter AcrB transmembrane domain"/>
    <property type="match status" value="2"/>
</dbReference>
<evidence type="ECO:0000256" key="8">
    <source>
        <dbReference type="SAM" id="Phobius"/>
    </source>
</evidence>
<protein>
    <recommendedName>
        <fullName evidence="9">SSD domain-containing protein</fullName>
    </recommendedName>
</protein>
<name>A0ABD0LZW4_9CAEN</name>
<dbReference type="PANTHER" id="PTHR45951">
    <property type="entry name" value="PROTEIN DISPATCHED-RELATED"/>
    <property type="match status" value="1"/>
</dbReference>
<feature type="transmembrane region" description="Helical" evidence="8">
    <location>
        <begin position="317"/>
        <end position="341"/>
    </location>
</feature>
<keyword evidence="4 8" id="KW-0472">Membrane</keyword>
<evidence type="ECO:0000313" key="10">
    <source>
        <dbReference type="EMBL" id="KAK7504971.1"/>
    </source>
</evidence>
<organism evidence="10 11">
    <name type="scientific">Batillaria attramentaria</name>
    <dbReference type="NCBI Taxonomy" id="370345"/>
    <lineage>
        <taxon>Eukaryota</taxon>
        <taxon>Metazoa</taxon>
        <taxon>Spiralia</taxon>
        <taxon>Lophotrochozoa</taxon>
        <taxon>Mollusca</taxon>
        <taxon>Gastropoda</taxon>
        <taxon>Caenogastropoda</taxon>
        <taxon>Sorbeoconcha</taxon>
        <taxon>Cerithioidea</taxon>
        <taxon>Batillariidae</taxon>
        <taxon>Batillaria</taxon>
    </lineage>
</organism>
<evidence type="ECO:0000313" key="11">
    <source>
        <dbReference type="Proteomes" id="UP001519460"/>
    </source>
</evidence>
<evidence type="ECO:0000256" key="6">
    <source>
        <dbReference type="ARBA" id="ARBA00038046"/>
    </source>
</evidence>
<evidence type="ECO:0000256" key="2">
    <source>
        <dbReference type="ARBA" id="ARBA00022692"/>
    </source>
</evidence>